<dbReference type="GO" id="GO:0005886">
    <property type="term" value="C:plasma membrane"/>
    <property type="evidence" value="ECO:0007669"/>
    <property type="project" value="UniProtKB-SubCell"/>
</dbReference>
<feature type="compositionally biased region" description="Basic and acidic residues" evidence="10">
    <location>
        <begin position="299"/>
        <end position="309"/>
    </location>
</feature>
<dbReference type="GO" id="GO:0043215">
    <property type="term" value="P:daunorubicin transport"/>
    <property type="evidence" value="ECO:0007669"/>
    <property type="project" value="InterPro"/>
</dbReference>
<dbReference type="Proteomes" id="UP000288246">
    <property type="component" value="Unassembled WGS sequence"/>
</dbReference>
<evidence type="ECO:0000256" key="9">
    <source>
        <dbReference type="ARBA" id="ARBA00049985"/>
    </source>
</evidence>
<evidence type="ECO:0000256" key="10">
    <source>
        <dbReference type="SAM" id="MobiDB-lite"/>
    </source>
</evidence>
<dbReference type="GO" id="GO:1900753">
    <property type="term" value="P:doxorubicin transport"/>
    <property type="evidence" value="ECO:0007669"/>
    <property type="project" value="InterPro"/>
</dbReference>
<comment type="similarity">
    <text evidence="9">Belongs to the ABC transporter superfamily. Drug exporter-1 (DrugE1) (TC 3.A.1.105) family.</text>
</comment>
<dbReference type="RefSeq" id="WP_124343198.1">
    <property type="nucleotide sequence ID" value="NZ_BHYL01000184.1"/>
</dbReference>
<dbReference type="PROSITE" id="PS00211">
    <property type="entry name" value="ABC_TRANSPORTER_1"/>
    <property type="match status" value="1"/>
</dbReference>
<evidence type="ECO:0000256" key="4">
    <source>
        <dbReference type="ARBA" id="ARBA00022741"/>
    </source>
</evidence>
<dbReference type="GO" id="GO:0046677">
    <property type="term" value="P:response to antibiotic"/>
    <property type="evidence" value="ECO:0007669"/>
    <property type="project" value="UniProtKB-KW"/>
</dbReference>
<dbReference type="SMART" id="SM00382">
    <property type="entry name" value="AAA"/>
    <property type="match status" value="1"/>
</dbReference>
<dbReference type="InterPro" id="IPR005894">
    <property type="entry name" value="DrrA"/>
</dbReference>
<dbReference type="PANTHER" id="PTHR42711:SF19">
    <property type="entry name" value="DOXORUBICIN RESISTANCE ATP-BINDING PROTEIN DRRA"/>
    <property type="match status" value="1"/>
</dbReference>
<keyword evidence="5 12" id="KW-0067">ATP-binding</keyword>
<gene>
    <name evidence="12" type="ORF">CTKZ_22550</name>
</gene>
<keyword evidence="8" id="KW-0046">Antibiotic resistance</keyword>
<dbReference type="EMBL" id="BHYL01000184">
    <property type="protein sequence ID" value="GCD20693.1"/>
    <property type="molecule type" value="Genomic_DNA"/>
</dbReference>
<evidence type="ECO:0000256" key="2">
    <source>
        <dbReference type="ARBA" id="ARBA00022448"/>
    </source>
</evidence>
<organism evidence="12 13">
    <name type="scientific">Cellulomonas algicola</name>
    <dbReference type="NCBI Taxonomy" id="2071633"/>
    <lineage>
        <taxon>Bacteria</taxon>
        <taxon>Bacillati</taxon>
        <taxon>Actinomycetota</taxon>
        <taxon>Actinomycetes</taxon>
        <taxon>Micrococcales</taxon>
        <taxon>Cellulomonadaceae</taxon>
        <taxon>Cellulomonas</taxon>
    </lineage>
</organism>
<dbReference type="AlphaFoldDB" id="A0A401V1B8"/>
<dbReference type="InterPro" id="IPR003593">
    <property type="entry name" value="AAA+_ATPase"/>
</dbReference>
<evidence type="ECO:0000256" key="7">
    <source>
        <dbReference type="ARBA" id="ARBA00023136"/>
    </source>
</evidence>
<dbReference type="InterPro" id="IPR017871">
    <property type="entry name" value="ABC_transporter-like_CS"/>
</dbReference>
<feature type="domain" description="ABC transporter" evidence="11">
    <location>
        <begin position="6"/>
        <end position="236"/>
    </location>
</feature>
<protein>
    <submittedName>
        <fullName evidence="12">Daunorubicin resistance protein DrrA family ABC transporter ATP-binding protein</fullName>
    </submittedName>
</protein>
<dbReference type="OrthoDB" id="9804819at2"/>
<evidence type="ECO:0000313" key="12">
    <source>
        <dbReference type="EMBL" id="GCD20693.1"/>
    </source>
</evidence>
<accession>A0A401V1B8</accession>
<keyword evidence="4" id="KW-0547">Nucleotide-binding</keyword>
<name>A0A401V1B8_9CELL</name>
<evidence type="ECO:0000256" key="8">
    <source>
        <dbReference type="ARBA" id="ARBA00023251"/>
    </source>
</evidence>
<evidence type="ECO:0000259" key="11">
    <source>
        <dbReference type="PROSITE" id="PS50893"/>
    </source>
</evidence>
<dbReference type="InterPro" id="IPR050763">
    <property type="entry name" value="ABC_transporter_ATP-binding"/>
</dbReference>
<evidence type="ECO:0000256" key="1">
    <source>
        <dbReference type="ARBA" id="ARBA00004413"/>
    </source>
</evidence>
<keyword evidence="6" id="KW-1278">Translocase</keyword>
<keyword evidence="7" id="KW-0472">Membrane</keyword>
<dbReference type="Pfam" id="PF00005">
    <property type="entry name" value="ABC_tran"/>
    <property type="match status" value="1"/>
</dbReference>
<dbReference type="InterPro" id="IPR027417">
    <property type="entry name" value="P-loop_NTPase"/>
</dbReference>
<keyword evidence="3" id="KW-1003">Cell membrane</keyword>
<reference evidence="12 13" key="1">
    <citation type="submission" date="2018-11" db="EMBL/GenBank/DDBJ databases">
        <title>Draft genome sequence of Cellulomonas takizawaensis strain TKZ-21.</title>
        <authorList>
            <person name="Yamamura H."/>
            <person name="Hayashi T."/>
            <person name="Hamada M."/>
            <person name="Serisawa Y."/>
            <person name="Matsuyama K."/>
            <person name="Nakagawa Y."/>
            <person name="Otoguro M."/>
            <person name="Yanagida F."/>
            <person name="Hayakawa M."/>
        </authorList>
    </citation>
    <scope>NUCLEOTIDE SEQUENCE [LARGE SCALE GENOMIC DNA]</scope>
    <source>
        <strain evidence="12 13">TKZ-21</strain>
    </source>
</reference>
<dbReference type="InterPro" id="IPR003439">
    <property type="entry name" value="ABC_transporter-like_ATP-bd"/>
</dbReference>
<evidence type="ECO:0000256" key="6">
    <source>
        <dbReference type="ARBA" id="ARBA00022967"/>
    </source>
</evidence>
<keyword evidence="13" id="KW-1185">Reference proteome</keyword>
<evidence type="ECO:0000313" key="13">
    <source>
        <dbReference type="Proteomes" id="UP000288246"/>
    </source>
</evidence>
<dbReference type="SUPFAM" id="SSF52540">
    <property type="entry name" value="P-loop containing nucleoside triphosphate hydrolases"/>
    <property type="match status" value="1"/>
</dbReference>
<dbReference type="GO" id="GO:0005524">
    <property type="term" value="F:ATP binding"/>
    <property type="evidence" value="ECO:0007669"/>
    <property type="project" value="UniProtKB-KW"/>
</dbReference>
<sequence>MTAPIVVARGLRKSYGDLTVLDGVDLDVHRGEVLALLGPNGAGKTTTVRILSTLLRPDGGTATVAGADVVRDPAAVRAAISLTGQYAAVDELLTGAENLHLMARLAHLGAGEVRARTDAMLELFDLTDAAGRLVKTYSGGMRRRLDLAVSLLSRPQVVFLDEPTTGLDPRSRGDLWDVIRDVVDAGATLLLTTQYLEEADRLADRIVVIDHGRVIAQGTATELKRTVGSAHVELVLRDGTVQRVPTDGSVADVHRILGDVSARPLDVAAWQVREPTLDDVFLSLTGKPAEPTPGSDPSRGGDADDRTRPSADALAAAGPHPRETR</sequence>
<comment type="subcellular location">
    <subcellularLocation>
        <location evidence="1">Cell membrane</location>
        <topology evidence="1">Peripheral membrane protein</topology>
        <orientation evidence="1">Cytoplasmic side</orientation>
    </subcellularLocation>
</comment>
<feature type="region of interest" description="Disordered" evidence="10">
    <location>
        <begin position="283"/>
        <end position="325"/>
    </location>
</feature>
<keyword evidence="2" id="KW-0813">Transport</keyword>
<dbReference type="NCBIfam" id="TIGR01188">
    <property type="entry name" value="drrA"/>
    <property type="match status" value="1"/>
</dbReference>
<comment type="caution">
    <text evidence="12">The sequence shown here is derived from an EMBL/GenBank/DDBJ whole genome shotgun (WGS) entry which is preliminary data.</text>
</comment>
<dbReference type="FunFam" id="3.40.50.300:FF:000589">
    <property type="entry name" value="ABC transporter, ATP-binding subunit"/>
    <property type="match status" value="1"/>
</dbReference>
<evidence type="ECO:0000256" key="3">
    <source>
        <dbReference type="ARBA" id="ARBA00022475"/>
    </source>
</evidence>
<dbReference type="PROSITE" id="PS50893">
    <property type="entry name" value="ABC_TRANSPORTER_2"/>
    <property type="match status" value="1"/>
</dbReference>
<dbReference type="Gene3D" id="3.40.50.300">
    <property type="entry name" value="P-loop containing nucleotide triphosphate hydrolases"/>
    <property type="match status" value="1"/>
</dbReference>
<dbReference type="GO" id="GO:0016887">
    <property type="term" value="F:ATP hydrolysis activity"/>
    <property type="evidence" value="ECO:0007669"/>
    <property type="project" value="InterPro"/>
</dbReference>
<proteinExistence type="inferred from homology"/>
<dbReference type="PANTHER" id="PTHR42711">
    <property type="entry name" value="ABC TRANSPORTER ATP-BINDING PROTEIN"/>
    <property type="match status" value="1"/>
</dbReference>
<evidence type="ECO:0000256" key="5">
    <source>
        <dbReference type="ARBA" id="ARBA00022840"/>
    </source>
</evidence>